<gene>
    <name evidence="1" type="ORF">SAMN05660772_01476</name>
</gene>
<reference evidence="2" key="1">
    <citation type="submission" date="2017-04" db="EMBL/GenBank/DDBJ databases">
        <authorList>
            <person name="Varghese N."/>
            <person name="Submissions S."/>
        </authorList>
    </citation>
    <scope>NUCLEOTIDE SEQUENCE [LARGE SCALE GENOMIC DNA]</scope>
    <source>
        <strain evidence="2">DSM 23072</strain>
    </source>
</reference>
<dbReference type="STRING" id="1122938.SAMN05660772_01476"/>
<evidence type="ECO:0000313" key="1">
    <source>
        <dbReference type="EMBL" id="SMB90169.1"/>
    </source>
</evidence>
<dbReference type="EMBL" id="FWWV01000068">
    <property type="protein sequence ID" value="SMB90169.1"/>
    <property type="molecule type" value="Genomic_DNA"/>
</dbReference>
<name>A0A1W1V9U7_9PAST</name>
<sequence length="117" mass="13568">MILIRYKMRYKRRYKPIYAHGKKGASLLGVLVTLALFSLVMTGISRWVNLQQRDGLLTYQRYQALLLAQNQFARQRLGLACETRSEQNQQVFRLNCQGKQVKVRFATGEITLNAESE</sequence>
<organism evidence="1 2">
    <name type="scientific">Pasteurella testudinis DSM 23072</name>
    <dbReference type="NCBI Taxonomy" id="1122938"/>
    <lineage>
        <taxon>Bacteria</taxon>
        <taxon>Pseudomonadati</taxon>
        <taxon>Pseudomonadota</taxon>
        <taxon>Gammaproteobacteria</taxon>
        <taxon>Pasteurellales</taxon>
        <taxon>Pasteurellaceae</taxon>
        <taxon>Pasteurella</taxon>
    </lineage>
</organism>
<accession>A0A1W1V9U7</accession>
<dbReference type="InterPro" id="IPR020511">
    <property type="entry name" value="Uncharacterised_HI0941"/>
</dbReference>
<protein>
    <submittedName>
        <fullName evidence="1">Prepilin peptidase dependent protein C</fullName>
    </submittedName>
</protein>
<dbReference type="Proteomes" id="UP000192408">
    <property type="component" value="Unassembled WGS sequence"/>
</dbReference>
<evidence type="ECO:0000313" key="2">
    <source>
        <dbReference type="Proteomes" id="UP000192408"/>
    </source>
</evidence>
<dbReference type="AlphaFoldDB" id="A0A1W1V9U7"/>
<proteinExistence type="predicted"/>
<keyword evidence="2" id="KW-1185">Reference proteome</keyword>
<dbReference type="Pfam" id="PF17344">
    <property type="entry name" value="DUF5374"/>
    <property type="match status" value="1"/>
</dbReference>
<dbReference type="RefSeq" id="WP_084258101.1">
    <property type="nucleotide sequence ID" value="NZ_FWWV01000068.1"/>
</dbReference>